<dbReference type="OrthoDB" id="8248986at2"/>
<protein>
    <submittedName>
        <fullName evidence="1">Uncharacterized protein</fullName>
    </submittedName>
</protein>
<name>A0A0R3M9T1_9BRAD</name>
<dbReference type="Proteomes" id="UP000050863">
    <property type="component" value="Unassembled WGS sequence"/>
</dbReference>
<sequence>MSDAFHYFRAHAVRALCKARTMPVGRMRHLQIVVGRIYHLLTKEAAYGPNLHHMEDFRAAQKLEKSLD</sequence>
<accession>A0A0R3M9T1</accession>
<evidence type="ECO:0000313" key="2">
    <source>
        <dbReference type="Proteomes" id="UP000050863"/>
    </source>
</evidence>
<proteinExistence type="predicted"/>
<organism evidence="1 2">
    <name type="scientific">Bradyrhizobium jicamae</name>
    <dbReference type="NCBI Taxonomy" id="280332"/>
    <lineage>
        <taxon>Bacteria</taxon>
        <taxon>Pseudomonadati</taxon>
        <taxon>Pseudomonadota</taxon>
        <taxon>Alphaproteobacteria</taxon>
        <taxon>Hyphomicrobiales</taxon>
        <taxon>Nitrobacteraceae</taxon>
        <taxon>Bradyrhizobium</taxon>
    </lineage>
</organism>
<dbReference type="STRING" id="280332.CQ12_28795"/>
<dbReference type="AlphaFoldDB" id="A0A0R3M9T1"/>
<evidence type="ECO:0000313" key="1">
    <source>
        <dbReference type="EMBL" id="KRR14863.1"/>
    </source>
</evidence>
<comment type="caution">
    <text evidence="1">The sequence shown here is derived from an EMBL/GenBank/DDBJ whole genome shotgun (WGS) entry which is preliminary data.</text>
</comment>
<gene>
    <name evidence="1" type="ORF">CQ12_28795</name>
</gene>
<keyword evidence="2" id="KW-1185">Reference proteome</keyword>
<reference evidence="1 2" key="1">
    <citation type="submission" date="2014-03" db="EMBL/GenBank/DDBJ databases">
        <title>Bradyrhizobium valentinum sp. nov., isolated from effective nodules of Lupinus mariae-josephae, a lupine endemic of basic-lime soils in Eastern Spain.</title>
        <authorList>
            <person name="Duran D."/>
            <person name="Rey L."/>
            <person name="Navarro A."/>
            <person name="Busquets A."/>
            <person name="Imperial J."/>
            <person name="Ruiz-Argueso T."/>
        </authorList>
    </citation>
    <scope>NUCLEOTIDE SEQUENCE [LARGE SCALE GENOMIC DNA]</scope>
    <source>
        <strain evidence="1 2">PAC68</strain>
    </source>
</reference>
<dbReference type="EMBL" id="LLXZ01000010">
    <property type="protein sequence ID" value="KRR14863.1"/>
    <property type="molecule type" value="Genomic_DNA"/>
</dbReference>